<dbReference type="InterPro" id="IPR006083">
    <property type="entry name" value="PRK/URK"/>
</dbReference>
<dbReference type="GO" id="GO:0016301">
    <property type="term" value="F:kinase activity"/>
    <property type="evidence" value="ECO:0007669"/>
    <property type="project" value="UniProtKB-KW"/>
</dbReference>
<dbReference type="Gene3D" id="3.30.980.10">
    <property type="entry name" value="Threonyl-trna Synthetase, Chain A, domain 2"/>
    <property type="match status" value="1"/>
</dbReference>
<dbReference type="InterPro" id="IPR018163">
    <property type="entry name" value="Thr/Ala-tRNA-synth_IIc_edit"/>
</dbReference>
<evidence type="ECO:0000313" key="2">
    <source>
        <dbReference type="EMBL" id="MPW24596.1"/>
    </source>
</evidence>
<dbReference type="SUPFAM" id="SSF55186">
    <property type="entry name" value="ThrRS/AlaRS common domain"/>
    <property type="match status" value="1"/>
</dbReference>
<dbReference type="Proteomes" id="UP000440004">
    <property type="component" value="Unassembled WGS sequence"/>
</dbReference>
<organism evidence="2 3">
    <name type="scientific">Alkalibaculum sporogenes</name>
    <dbReference type="NCBI Taxonomy" id="2655001"/>
    <lineage>
        <taxon>Bacteria</taxon>
        <taxon>Bacillati</taxon>
        <taxon>Bacillota</taxon>
        <taxon>Clostridia</taxon>
        <taxon>Eubacteriales</taxon>
        <taxon>Eubacteriaceae</taxon>
        <taxon>Alkalibaculum</taxon>
    </lineage>
</organism>
<evidence type="ECO:0000313" key="3">
    <source>
        <dbReference type="Proteomes" id="UP000440004"/>
    </source>
</evidence>
<dbReference type="PROSITE" id="PS51880">
    <property type="entry name" value="TGS"/>
    <property type="match status" value="1"/>
</dbReference>
<comment type="caution">
    <text evidence="2">The sequence shown here is derived from an EMBL/GenBank/DDBJ whole genome shotgun (WGS) entry which is preliminary data.</text>
</comment>
<evidence type="ECO:0000259" key="1">
    <source>
        <dbReference type="PROSITE" id="PS51880"/>
    </source>
</evidence>
<dbReference type="CDD" id="cd02028">
    <property type="entry name" value="UMPK_like"/>
    <property type="match status" value="1"/>
</dbReference>
<dbReference type="InterPro" id="IPR004095">
    <property type="entry name" value="TGS"/>
</dbReference>
<sequence length="544" mass="62838">MEKITVIINGKAIIVNKGIIIKELIGEIEHANPVMGATVNNVVRDLNCKIFKDCTIEFIDLSSAMGITIYEKSLLFVLIKAAKRVLPDEELSIEHSLGGGIYCEFTNHKKLKKYELDKIYNNIVQIIEEDIPFNKFIYNKEEANKKLDSNKTQLFDFIEGNSVTLYELDGLYEYFHGHMLPSTAYLEKFDLRFYYPGFVLLYPRSSSPTQISEFTDQKKLFHVFSDYEKWCSLLEIKDIASLNKKIRDKSIFDLIKVAEAKHEMDINNIASEISTNPERAKLILLAGPSSAGKTTTSKRLRTHLMVHGLMPVTIELDNYFLDREKTPKNDLGEYDFESIDALDMELFNENLLQLMEYREVEIPKFNFLTGKREKGVTLKINNRNPIIIEGIHGLNEKLTKYIPKENKYKIYINALTQLNIDSYNRIPTTDIRLIRRLIRDNRMRGHNSEGTLNMWNSVRAGEEKNIFPYSEEADYIFNSALFYELAVLKKYALPLLKDVNDNSAQYPQAQRIIRFLDLFLSIDDENTILGNSILREFIGGSIYG</sequence>
<dbReference type="InterPro" id="IPR027417">
    <property type="entry name" value="P-loop_NTPase"/>
</dbReference>
<dbReference type="Pfam" id="PF00485">
    <property type="entry name" value="PRK"/>
    <property type="match status" value="1"/>
</dbReference>
<dbReference type="PANTHER" id="PTHR10285">
    <property type="entry name" value="URIDINE KINASE"/>
    <property type="match status" value="1"/>
</dbReference>
<gene>
    <name evidence="2" type="ORF">GC105_02160</name>
</gene>
<dbReference type="RefSeq" id="WP_152801240.1">
    <property type="nucleotide sequence ID" value="NZ_WHNX01000003.1"/>
</dbReference>
<feature type="domain" description="TGS" evidence="1">
    <location>
        <begin position="1"/>
        <end position="60"/>
    </location>
</feature>
<dbReference type="AlphaFoldDB" id="A0A6A7K561"/>
<keyword evidence="2" id="KW-0418">Kinase</keyword>
<dbReference type="SUPFAM" id="SSF52540">
    <property type="entry name" value="P-loop containing nucleoside triphosphate hydrolases"/>
    <property type="match status" value="1"/>
</dbReference>
<dbReference type="GO" id="GO:0005524">
    <property type="term" value="F:ATP binding"/>
    <property type="evidence" value="ECO:0007669"/>
    <property type="project" value="InterPro"/>
</dbReference>
<dbReference type="Gene3D" id="3.40.50.300">
    <property type="entry name" value="P-loop containing nucleotide triphosphate hydrolases"/>
    <property type="match status" value="1"/>
</dbReference>
<protein>
    <submittedName>
        <fullName evidence="2">Nucleoside kinase</fullName>
    </submittedName>
</protein>
<reference evidence="2 3" key="1">
    <citation type="submission" date="2019-10" db="EMBL/GenBank/DDBJ databases">
        <title>Alkalibaculum tamaniensis sp.nov., a new alkaliphilic acetogen, isolated on methoxylated aromatics from a mud volcano.</title>
        <authorList>
            <person name="Khomyakova M.A."/>
            <person name="Merkel A.Y."/>
            <person name="Bonch-Osmolovskaya E.A."/>
            <person name="Slobodkin A.I."/>
        </authorList>
    </citation>
    <scope>NUCLEOTIDE SEQUENCE [LARGE SCALE GENOMIC DNA]</scope>
    <source>
        <strain evidence="2 3">M08DMB</strain>
    </source>
</reference>
<accession>A0A6A7K561</accession>
<proteinExistence type="predicted"/>
<dbReference type="EMBL" id="WHNX01000003">
    <property type="protein sequence ID" value="MPW24596.1"/>
    <property type="molecule type" value="Genomic_DNA"/>
</dbReference>
<keyword evidence="2" id="KW-0808">Transferase</keyword>
<name>A0A6A7K561_9FIRM</name>
<keyword evidence="3" id="KW-1185">Reference proteome</keyword>